<dbReference type="Gene3D" id="3.80.10.10">
    <property type="entry name" value="Ribonuclease Inhibitor"/>
    <property type="match status" value="1"/>
</dbReference>
<reference evidence="2 3" key="1">
    <citation type="journal article" date="2006" name="Science">
        <title>Phytophthora genome sequences uncover evolutionary origins and mechanisms of pathogenesis.</title>
        <authorList>
            <person name="Tyler B.M."/>
            <person name="Tripathy S."/>
            <person name="Zhang X."/>
            <person name="Dehal P."/>
            <person name="Jiang R.H."/>
            <person name="Aerts A."/>
            <person name="Arredondo F.D."/>
            <person name="Baxter L."/>
            <person name="Bensasson D."/>
            <person name="Beynon J.L."/>
            <person name="Chapman J."/>
            <person name="Damasceno C.M."/>
            <person name="Dorrance A.E."/>
            <person name="Dou D."/>
            <person name="Dickerman A.W."/>
            <person name="Dubchak I.L."/>
            <person name="Garbelotto M."/>
            <person name="Gijzen M."/>
            <person name="Gordon S.G."/>
            <person name="Govers F."/>
            <person name="Grunwald N.J."/>
            <person name="Huang W."/>
            <person name="Ivors K.L."/>
            <person name="Jones R.W."/>
            <person name="Kamoun S."/>
            <person name="Krampis K."/>
            <person name="Lamour K.H."/>
            <person name="Lee M.K."/>
            <person name="McDonald W.H."/>
            <person name="Medina M."/>
            <person name="Meijer H.J."/>
            <person name="Nordberg E.K."/>
            <person name="Maclean D.J."/>
            <person name="Ospina-Giraldo M.D."/>
            <person name="Morris P.F."/>
            <person name="Phuntumart V."/>
            <person name="Putnam N.H."/>
            <person name="Rash S."/>
            <person name="Rose J.K."/>
            <person name="Sakihama Y."/>
            <person name="Salamov A.A."/>
            <person name="Savidor A."/>
            <person name="Scheuring C.F."/>
            <person name="Smith B.M."/>
            <person name="Sobral B.W."/>
            <person name="Terry A."/>
            <person name="Torto-Alalibo T.A."/>
            <person name="Win J."/>
            <person name="Xu Z."/>
            <person name="Zhang H."/>
            <person name="Grigoriev I.V."/>
            <person name="Rokhsar D.S."/>
            <person name="Boore J.L."/>
        </authorList>
    </citation>
    <scope>NUCLEOTIDE SEQUENCE [LARGE SCALE GENOMIC DNA]</scope>
    <source>
        <strain evidence="2 3">P6497</strain>
    </source>
</reference>
<protein>
    <submittedName>
        <fullName evidence="2">Uncharacterized protein</fullName>
    </submittedName>
</protein>
<keyword evidence="3" id="KW-1185">Reference proteome</keyword>
<keyword evidence="1" id="KW-1133">Transmembrane helix</keyword>
<accession>G4Z8Q7</accession>
<feature type="transmembrane region" description="Helical" evidence="1">
    <location>
        <begin position="153"/>
        <end position="173"/>
    </location>
</feature>
<dbReference type="EMBL" id="JH159153">
    <property type="protein sequence ID" value="EGZ19089.1"/>
    <property type="molecule type" value="Genomic_DNA"/>
</dbReference>
<dbReference type="KEGG" id="psoj:PHYSODRAFT_297758"/>
<evidence type="ECO:0000256" key="1">
    <source>
        <dbReference type="SAM" id="Phobius"/>
    </source>
</evidence>
<proteinExistence type="predicted"/>
<dbReference type="Proteomes" id="UP000002640">
    <property type="component" value="Unassembled WGS sequence"/>
</dbReference>
<dbReference type="OMA" id="XLVETAL"/>
<gene>
    <name evidence="2" type="ORF">PHYSODRAFT_297758</name>
</gene>
<dbReference type="RefSeq" id="XP_009521806.1">
    <property type="nucleotide sequence ID" value="XM_009523511.1"/>
</dbReference>
<feature type="transmembrane region" description="Helical" evidence="1">
    <location>
        <begin position="38"/>
        <end position="56"/>
    </location>
</feature>
<evidence type="ECO:0000313" key="2">
    <source>
        <dbReference type="EMBL" id="EGZ19089.1"/>
    </source>
</evidence>
<dbReference type="InterPro" id="IPR032675">
    <property type="entry name" value="LRR_dom_sf"/>
</dbReference>
<keyword evidence="1" id="KW-0472">Membrane</keyword>
<name>G4Z8Q7_PHYSP</name>
<dbReference type="SMR" id="G4Z8Q7"/>
<dbReference type="SUPFAM" id="SSF52058">
    <property type="entry name" value="L domain-like"/>
    <property type="match status" value="1"/>
</dbReference>
<keyword evidence="1" id="KW-0812">Transmembrane</keyword>
<feature type="transmembrane region" description="Helical" evidence="1">
    <location>
        <begin position="185"/>
        <end position="208"/>
    </location>
</feature>
<dbReference type="GeneID" id="20641523"/>
<organism evidence="2 3">
    <name type="scientific">Phytophthora sojae (strain P6497)</name>
    <name type="common">Soybean stem and root rot agent</name>
    <name type="synonym">Phytophthora megasperma f. sp. glycines</name>
    <dbReference type="NCBI Taxonomy" id="1094619"/>
    <lineage>
        <taxon>Eukaryota</taxon>
        <taxon>Sar</taxon>
        <taxon>Stramenopiles</taxon>
        <taxon>Oomycota</taxon>
        <taxon>Peronosporomycetes</taxon>
        <taxon>Peronosporales</taxon>
        <taxon>Peronosporaceae</taxon>
        <taxon>Phytophthora</taxon>
    </lineage>
</organism>
<sequence>MSTWGLALWWLIILAVHLITFGYNTAYAMFYYALKDTYMYMTFGYFGIGMLAFSPWRLPDGSDASITSTNRMGSSKKAGELNADDKNASRLMSAKLQTQRVYSKVWGRKGVLGVNGGNFHAILVIRELIETGFQTQQAYRMSWYLPRLLLNRFYLFLLVLNCWSSVFICSLLFKKNEPRRRFACLVCDCILDLVSCMGVPLIVVLSYVGHYNPEITGFDMEKWYDEQWSARVLNEFQIVLVSSWSDLISRTVFSFGLISTTTSLKELLRRAPSGSKRRIACTADSVRIPDKPRRTEANGPTLDGIIEAHQHDKPVKVGAGRYAETGVQSRGGRITLHLAHLLFGVWGVVVLGLHIDASLQAELPQCTLQVHPWAVTEPACYLAVLDCDQLEIGDSMDEVEAKWNEFDRSSVVTLVMRHCPAIEVPDMIGEFHRLSGIKVYNSTIASWEESAAITNSHHPDLGFLFMIRVNMTDGLLPAGLHSYDFPTKLYDIELCYTNLRELPDDLDSTWMIGTMIYIEYSQLTSVPLALTRLDPYYLALTGNPISELPPEIFEVADMLYLGIGSTLIGELPQNVTNLSPTLSFIYITNTNVSFSWSWIDPLVERKLDSTRSLLMGGSPYCSDLESLAGGTATSFSVLPSSNYSVTLMNASEANRGVILHTVNCELPYAVPFYPIELEDSNSALK</sequence>
<feature type="transmembrane region" description="Helical" evidence="1">
    <location>
        <begin position="6"/>
        <end position="26"/>
    </location>
</feature>
<evidence type="ECO:0000313" key="3">
    <source>
        <dbReference type="Proteomes" id="UP000002640"/>
    </source>
</evidence>
<dbReference type="AlphaFoldDB" id="G4Z8Q7"/>
<dbReference type="InParanoid" id="G4Z8Q7"/>